<feature type="domain" description="Methyltransferase" evidence="3">
    <location>
        <begin position="48"/>
        <end position="140"/>
    </location>
</feature>
<name>A0A5K8AD32_9BACT</name>
<evidence type="ECO:0000313" key="4">
    <source>
        <dbReference type="EMBL" id="BBO90436.1"/>
    </source>
</evidence>
<evidence type="ECO:0000313" key="5">
    <source>
        <dbReference type="Proteomes" id="UP000422108"/>
    </source>
</evidence>
<reference evidence="4 5" key="1">
    <citation type="submission" date="2019-11" db="EMBL/GenBank/DDBJ databases">
        <title>Comparative genomics of hydrocarbon-degrading Desulfosarcina strains.</title>
        <authorList>
            <person name="Watanabe M."/>
            <person name="Kojima H."/>
            <person name="Fukui M."/>
        </authorList>
    </citation>
    <scope>NUCLEOTIDE SEQUENCE [LARGE SCALE GENOMIC DNA]</scope>
    <source>
        <strain evidence="5">oXyS1</strain>
    </source>
</reference>
<dbReference type="SUPFAM" id="SSF53335">
    <property type="entry name" value="S-adenosyl-L-methionine-dependent methyltransferases"/>
    <property type="match status" value="1"/>
</dbReference>
<protein>
    <recommendedName>
        <fullName evidence="3">Methyltransferase domain-containing protein</fullName>
    </recommendedName>
</protein>
<dbReference type="PANTHER" id="PTHR44942">
    <property type="entry name" value="METHYLTRANSF_11 DOMAIN-CONTAINING PROTEIN"/>
    <property type="match status" value="1"/>
</dbReference>
<dbReference type="GO" id="GO:0008168">
    <property type="term" value="F:methyltransferase activity"/>
    <property type="evidence" value="ECO:0007669"/>
    <property type="project" value="UniProtKB-KW"/>
</dbReference>
<proteinExistence type="predicted"/>
<keyword evidence="1" id="KW-0489">Methyltransferase</keyword>
<accession>A0A5K8AD32</accession>
<dbReference type="Proteomes" id="UP000422108">
    <property type="component" value="Chromosome"/>
</dbReference>
<organism evidence="4 5">
    <name type="scientific">Desulfosarcina ovata subsp. ovata</name>
    <dbReference type="NCBI Taxonomy" id="2752305"/>
    <lineage>
        <taxon>Bacteria</taxon>
        <taxon>Pseudomonadati</taxon>
        <taxon>Thermodesulfobacteriota</taxon>
        <taxon>Desulfobacteria</taxon>
        <taxon>Desulfobacterales</taxon>
        <taxon>Desulfosarcinaceae</taxon>
        <taxon>Desulfosarcina</taxon>
    </lineage>
</organism>
<dbReference type="Pfam" id="PF13649">
    <property type="entry name" value="Methyltransf_25"/>
    <property type="match status" value="1"/>
</dbReference>
<evidence type="ECO:0000256" key="2">
    <source>
        <dbReference type="ARBA" id="ARBA00022679"/>
    </source>
</evidence>
<gene>
    <name evidence="4" type="ORF">DSCOOX_36160</name>
</gene>
<dbReference type="PANTHER" id="PTHR44942:SF4">
    <property type="entry name" value="METHYLTRANSFERASE TYPE 11 DOMAIN-CONTAINING PROTEIN"/>
    <property type="match status" value="1"/>
</dbReference>
<dbReference type="InterPro" id="IPR029063">
    <property type="entry name" value="SAM-dependent_MTases_sf"/>
</dbReference>
<dbReference type="InterPro" id="IPR051052">
    <property type="entry name" value="Diverse_substrate_MTase"/>
</dbReference>
<dbReference type="GO" id="GO:0032259">
    <property type="term" value="P:methylation"/>
    <property type="evidence" value="ECO:0007669"/>
    <property type="project" value="UniProtKB-KW"/>
</dbReference>
<evidence type="ECO:0000259" key="3">
    <source>
        <dbReference type="Pfam" id="PF13649"/>
    </source>
</evidence>
<dbReference type="RefSeq" id="WP_155311496.1">
    <property type="nucleotide sequence ID" value="NZ_AP021879.1"/>
</dbReference>
<keyword evidence="5" id="KW-1185">Reference proteome</keyword>
<dbReference type="AlphaFoldDB" id="A0A5K8AD32"/>
<dbReference type="Gene3D" id="3.40.50.150">
    <property type="entry name" value="Vaccinia Virus protein VP39"/>
    <property type="match status" value="1"/>
</dbReference>
<dbReference type="CDD" id="cd02440">
    <property type="entry name" value="AdoMet_MTases"/>
    <property type="match status" value="1"/>
</dbReference>
<dbReference type="EMBL" id="AP021879">
    <property type="protein sequence ID" value="BBO90436.1"/>
    <property type="molecule type" value="Genomic_DNA"/>
</dbReference>
<dbReference type="InterPro" id="IPR041698">
    <property type="entry name" value="Methyltransf_25"/>
</dbReference>
<sequence>MAGSVYYDEKLSGKRLERCYRIASPRVEQYLKAEIRHVLDRIRPTDAVLELGCGYGRVTTRLAKAARRTVGIDSAAGNIAYARSLDSEESCEFLIMDALALGFPDKAFDVVVCIQNGICAFNVDRQALVLEALRVARRGGIVLFSSYSDRFWPHRLAWFEAQSAEGLVGPIDYAASKNGSIVCTDGFRAGRMTPGDFSELCAALGVRFTTCEIDDSAVFCEIAN</sequence>
<keyword evidence="2" id="KW-0808">Transferase</keyword>
<evidence type="ECO:0000256" key="1">
    <source>
        <dbReference type="ARBA" id="ARBA00022603"/>
    </source>
</evidence>